<feature type="compositionally biased region" description="Low complexity" evidence="4">
    <location>
        <begin position="73"/>
        <end position="86"/>
    </location>
</feature>
<protein>
    <submittedName>
        <fullName evidence="6">Short chain dehydrogenase</fullName>
    </submittedName>
</protein>
<evidence type="ECO:0000259" key="5">
    <source>
        <dbReference type="SMART" id="SM00822"/>
    </source>
</evidence>
<dbReference type="InParanoid" id="A0A0D2WHV6"/>
<evidence type="ECO:0000256" key="2">
    <source>
        <dbReference type="ARBA" id="ARBA00023002"/>
    </source>
</evidence>
<gene>
    <name evidence="6" type="ORF">CAOG_000071</name>
</gene>
<dbReference type="GO" id="GO:0006633">
    <property type="term" value="P:fatty acid biosynthetic process"/>
    <property type="evidence" value="ECO:0007669"/>
    <property type="project" value="TreeGrafter"/>
</dbReference>
<sequence>MQAARSDAVAIVTGGTRGIGAAIAKRLAQQSFRVAVLARSERDVAQVAANLNNLGAHGPTSPVAPASPPSPRVPTTTTRPETPASEGNPASAARHVGIACDLRNPEAVQRAIAAVKSQLGLASVLVNAAGIVSDNLLVKTPHADMASVLETNLVGPMLTCKEVVPHMLRLRSGCIINIGSVVGLVGNPGQTVYAASKAGLVGLTKSLALELASQHSRQRRVTWLH</sequence>
<feature type="region of interest" description="Disordered" evidence="4">
    <location>
        <begin position="53"/>
        <end position="90"/>
    </location>
</feature>
<feature type="domain" description="Ketoreductase" evidence="5">
    <location>
        <begin position="8"/>
        <end position="215"/>
    </location>
</feature>
<name>A0A0D2WHV6_CAPO3</name>
<dbReference type="InterPro" id="IPR057326">
    <property type="entry name" value="KR_dom"/>
</dbReference>
<dbReference type="PANTHER" id="PTHR42760">
    <property type="entry name" value="SHORT-CHAIN DEHYDROGENASES/REDUCTASES FAMILY MEMBER"/>
    <property type="match status" value="1"/>
</dbReference>
<dbReference type="InterPro" id="IPR002347">
    <property type="entry name" value="SDR_fam"/>
</dbReference>
<evidence type="ECO:0000256" key="1">
    <source>
        <dbReference type="ARBA" id="ARBA00006484"/>
    </source>
</evidence>
<dbReference type="SUPFAM" id="SSF51735">
    <property type="entry name" value="NAD(P)-binding Rossmann-fold domains"/>
    <property type="match status" value="1"/>
</dbReference>
<dbReference type="EMBL" id="KE346360">
    <property type="protein sequence ID" value="KJE88413.1"/>
    <property type="molecule type" value="Genomic_DNA"/>
</dbReference>
<dbReference type="PhylomeDB" id="A0A0D2WHV6"/>
<dbReference type="GO" id="GO:0048038">
    <property type="term" value="F:quinone binding"/>
    <property type="evidence" value="ECO:0007669"/>
    <property type="project" value="TreeGrafter"/>
</dbReference>
<dbReference type="GO" id="GO:0016616">
    <property type="term" value="F:oxidoreductase activity, acting on the CH-OH group of donors, NAD or NADP as acceptor"/>
    <property type="evidence" value="ECO:0007669"/>
    <property type="project" value="TreeGrafter"/>
</dbReference>
<evidence type="ECO:0000313" key="6">
    <source>
        <dbReference type="EMBL" id="KJE88413.1"/>
    </source>
</evidence>
<dbReference type="Pfam" id="PF00106">
    <property type="entry name" value="adh_short"/>
    <property type="match status" value="2"/>
</dbReference>
<dbReference type="Gene3D" id="3.40.50.720">
    <property type="entry name" value="NAD(P)-binding Rossmann-like Domain"/>
    <property type="match status" value="1"/>
</dbReference>
<dbReference type="RefSeq" id="XP_004364942.2">
    <property type="nucleotide sequence ID" value="XM_004364885.2"/>
</dbReference>
<evidence type="ECO:0000256" key="3">
    <source>
        <dbReference type="RuleBase" id="RU000363"/>
    </source>
</evidence>
<evidence type="ECO:0000313" key="7">
    <source>
        <dbReference type="Proteomes" id="UP000008743"/>
    </source>
</evidence>
<dbReference type="OrthoDB" id="294295at2759"/>
<organism evidence="6 7">
    <name type="scientific">Capsaspora owczarzaki (strain ATCC 30864)</name>
    <dbReference type="NCBI Taxonomy" id="595528"/>
    <lineage>
        <taxon>Eukaryota</taxon>
        <taxon>Filasterea</taxon>
        <taxon>Capsaspora</taxon>
    </lineage>
</organism>
<dbReference type="InterPro" id="IPR036291">
    <property type="entry name" value="NAD(P)-bd_dom_sf"/>
</dbReference>
<keyword evidence="7" id="KW-1185">Reference proteome</keyword>
<accession>A0A0D2WHV6</accession>
<dbReference type="PROSITE" id="PS00061">
    <property type="entry name" value="ADH_SHORT"/>
    <property type="match status" value="1"/>
</dbReference>
<reference evidence="7" key="1">
    <citation type="submission" date="2011-02" db="EMBL/GenBank/DDBJ databases">
        <title>The Genome Sequence of Capsaspora owczarzaki ATCC 30864.</title>
        <authorList>
            <person name="Russ C."/>
            <person name="Cuomo C."/>
            <person name="Burger G."/>
            <person name="Gray M.W."/>
            <person name="Holland P.W.H."/>
            <person name="King N."/>
            <person name="Lang F.B.F."/>
            <person name="Roger A.J."/>
            <person name="Ruiz-Trillo I."/>
            <person name="Young S.K."/>
            <person name="Zeng Q."/>
            <person name="Gargeya S."/>
            <person name="Alvarado L."/>
            <person name="Berlin A."/>
            <person name="Chapman S.B."/>
            <person name="Chen Z."/>
            <person name="Freedman E."/>
            <person name="Gellesch M."/>
            <person name="Goldberg J."/>
            <person name="Griggs A."/>
            <person name="Gujja S."/>
            <person name="Heilman E."/>
            <person name="Heiman D."/>
            <person name="Howarth C."/>
            <person name="Mehta T."/>
            <person name="Neiman D."/>
            <person name="Pearson M."/>
            <person name="Roberts A."/>
            <person name="Saif S."/>
            <person name="Shea T."/>
            <person name="Shenoy N."/>
            <person name="Sisk P."/>
            <person name="Stolte C."/>
            <person name="Sykes S."/>
            <person name="White J."/>
            <person name="Yandava C."/>
            <person name="Haas B."/>
            <person name="Nusbaum C."/>
            <person name="Birren B."/>
        </authorList>
    </citation>
    <scope>NUCLEOTIDE SEQUENCE</scope>
    <source>
        <strain evidence="7">ATCC 30864</strain>
    </source>
</reference>
<dbReference type="Proteomes" id="UP000008743">
    <property type="component" value="Unassembled WGS sequence"/>
</dbReference>
<comment type="similarity">
    <text evidence="1 3">Belongs to the short-chain dehydrogenases/reductases (SDR) family.</text>
</comment>
<dbReference type="SMART" id="SM00822">
    <property type="entry name" value="PKS_KR"/>
    <property type="match status" value="1"/>
</dbReference>
<evidence type="ECO:0000256" key="4">
    <source>
        <dbReference type="SAM" id="MobiDB-lite"/>
    </source>
</evidence>
<proteinExistence type="inferred from homology"/>
<dbReference type="AlphaFoldDB" id="A0A0D2WHV6"/>
<dbReference type="eggNOG" id="KOG1200">
    <property type="taxonomic scope" value="Eukaryota"/>
</dbReference>
<dbReference type="PANTHER" id="PTHR42760:SF133">
    <property type="entry name" value="3-OXOACYL-[ACYL-CARRIER-PROTEIN] REDUCTASE"/>
    <property type="match status" value="1"/>
</dbReference>
<dbReference type="InterPro" id="IPR020904">
    <property type="entry name" value="Sc_DH/Rdtase_CS"/>
</dbReference>
<keyword evidence="2" id="KW-0560">Oxidoreductase</keyword>
<dbReference type="PRINTS" id="PR00081">
    <property type="entry name" value="GDHRDH"/>
</dbReference>
<dbReference type="STRING" id="595528.A0A0D2WHV6"/>
<dbReference type="PRINTS" id="PR00080">
    <property type="entry name" value="SDRFAMILY"/>
</dbReference>